<evidence type="ECO:0000313" key="1">
    <source>
        <dbReference type="EMBL" id="CAH1982557.1"/>
    </source>
</evidence>
<dbReference type="OrthoDB" id="6741510at2759"/>
<comment type="caution">
    <text evidence="1">The sequence shown here is derived from an EMBL/GenBank/DDBJ whole genome shotgun (WGS) entry which is preliminary data.</text>
</comment>
<name>A0A9P0PGG9_ACAOB</name>
<accession>A0A9P0PGG9</accession>
<reference evidence="1" key="1">
    <citation type="submission" date="2022-03" db="EMBL/GenBank/DDBJ databases">
        <authorList>
            <person name="Sayadi A."/>
        </authorList>
    </citation>
    <scope>NUCLEOTIDE SEQUENCE</scope>
</reference>
<dbReference type="Proteomes" id="UP001152888">
    <property type="component" value="Unassembled WGS sequence"/>
</dbReference>
<proteinExistence type="predicted"/>
<keyword evidence="2" id="KW-1185">Reference proteome</keyword>
<dbReference type="AlphaFoldDB" id="A0A9P0PGG9"/>
<protein>
    <submittedName>
        <fullName evidence="1">Uncharacterized protein</fullName>
    </submittedName>
</protein>
<sequence>MKSADFEYLINQIGHEIGKKTTPFRDPIPVRESLSYIFQFSTQSISVVVPEVCDALIACLSDKIKVPKRQEEWPQVANDIDRMWNYPHCCGSIDLKHI</sequence>
<organism evidence="1 2">
    <name type="scientific">Acanthoscelides obtectus</name>
    <name type="common">Bean weevil</name>
    <name type="synonym">Bruchus obtectus</name>
    <dbReference type="NCBI Taxonomy" id="200917"/>
    <lineage>
        <taxon>Eukaryota</taxon>
        <taxon>Metazoa</taxon>
        <taxon>Ecdysozoa</taxon>
        <taxon>Arthropoda</taxon>
        <taxon>Hexapoda</taxon>
        <taxon>Insecta</taxon>
        <taxon>Pterygota</taxon>
        <taxon>Neoptera</taxon>
        <taxon>Endopterygota</taxon>
        <taxon>Coleoptera</taxon>
        <taxon>Polyphaga</taxon>
        <taxon>Cucujiformia</taxon>
        <taxon>Chrysomeloidea</taxon>
        <taxon>Chrysomelidae</taxon>
        <taxon>Bruchinae</taxon>
        <taxon>Bruchini</taxon>
        <taxon>Acanthoscelides</taxon>
    </lineage>
</organism>
<dbReference type="EMBL" id="CAKOFQ010006923">
    <property type="protein sequence ID" value="CAH1982557.1"/>
    <property type="molecule type" value="Genomic_DNA"/>
</dbReference>
<gene>
    <name evidence="1" type="ORF">ACAOBT_LOCUS15082</name>
</gene>
<evidence type="ECO:0000313" key="2">
    <source>
        <dbReference type="Proteomes" id="UP001152888"/>
    </source>
</evidence>